<dbReference type="InterPro" id="IPR001296">
    <property type="entry name" value="Glyco_trans_1"/>
</dbReference>
<dbReference type="GO" id="GO:1901137">
    <property type="term" value="P:carbohydrate derivative biosynthetic process"/>
    <property type="evidence" value="ECO:0007669"/>
    <property type="project" value="UniProtKB-ARBA"/>
</dbReference>
<dbReference type="Pfam" id="PF00534">
    <property type="entry name" value="Glycos_transf_1"/>
    <property type="match status" value="1"/>
</dbReference>
<dbReference type="EMBL" id="SOAU01000001">
    <property type="protein sequence ID" value="TDT15616.1"/>
    <property type="molecule type" value="Genomic_DNA"/>
</dbReference>
<protein>
    <submittedName>
        <fullName evidence="5">Glycosyltransferase involved in cell wall biosynthesis</fullName>
    </submittedName>
</protein>
<proteinExistence type="predicted"/>
<evidence type="ECO:0000313" key="5">
    <source>
        <dbReference type="EMBL" id="TDT15616.1"/>
    </source>
</evidence>
<gene>
    <name evidence="5" type="ORF">BDK89_1191</name>
</gene>
<dbReference type="InterPro" id="IPR050194">
    <property type="entry name" value="Glycosyltransferase_grp1"/>
</dbReference>
<keyword evidence="1" id="KW-0328">Glycosyltransferase</keyword>
<organism evidence="5 6">
    <name type="scientific">Ilumatobacter fluminis</name>
    <dbReference type="NCBI Taxonomy" id="467091"/>
    <lineage>
        <taxon>Bacteria</taxon>
        <taxon>Bacillati</taxon>
        <taxon>Actinomycetota</taxon>
        <taxon>Acidimicrobiia</taxon>
        <taxon>Acidimicrobiales</taxon>
        <taxon>Ilumatobacteraceae</taxon>
        <taxon>Ilumatobacter</taxon>
    </lineage>
</organism>
<evidence type="ECO:0000259" key="4">
    <source>
        <dbReference type="Pfam" id="PF13439"/>
    </source>
</evidence>
<evidence type="ECO:0000313" key="6">
    <source>
        <dbReference type="Proteomes" id="UP000294558"/>
    </source>
</evidence>
<accession>A0A4R7HZD0</accession>
<dbReference type="PANTHER" id="PTHR45947:SF3">
    <property type="entry name" value="SULFOQUINOVOSYL TRANSFERASE SQD2"/>
    <property type="match status" value="1"/>
</dbReference>
<comment type="caution">
    <text evidence="5">The sequence shown here is derived from an EMBL/GenBank/DDBJ whole genome shotgun (WGS) entry which is preliminary data.</text>
</comment>
<feature type="domain" description="Glycosyltransferase subfamily 4-like N-terminal" evidence="4">
    <location>
        <begin position="50"/>
        <end position="183"/>
    </location>
</feature>
<dbReference type="Pfam" id="PF13439">
    <property type="entry name" value="Glyco_transf_4"/>
    <property type="match status" value="1"/>
</dbReference>
<evidence type="ECO:0000256" key="2">
    <source>
        <dbReference type="ARBA" id="ARBA00022679"/>
    </source>
</evidence>
<name>A0A4R7HZD0_9ACTN</name>
<keyword evidence="2 5" id="KW-0808">Transferase</keyword>
<dbReference type="InterPro" id="IPR028098">
    <property type="entry name" value="Glyco_trans_4-like_N"/>
</dbReference>
<dbReference type="PANTHER" id="PTHR45947">
    <property type="entry name" value="SULFOQUINOVOSYL TRANSFERASE SQD2"/>
    <property type="match status" value="1"/>
</dbReference>
<dbReference type="Proteomes" id="UP000294558">
    <property type="component" value="Unassembled WGS sequence"/>
</dbReference>
<evidence type="ECO:0000259" key="3">
    <source>
        <dbReference type="Pfam" id="PF00534"/>
    </source>
</evidence>
<reference evidence="5 6" key="1">
    <citation type="submission" date="2019-03" db="EMBL/GenBank/DDBJ databases">
        <title>Sequencing the genomes of 1000 actinobacteria strains.</title>
        <authorList>
            <person name="Klenk H.-P."/>
        </authorList>
    </citation>
    <scope>NUCLEOTIDE SEQUENCE [LARGE SCALE GENOMIC DNA]</scope>
    <source>
        <strain evidence="5 6">DSM 18936</strain>
    </source>
</reference>
<feature type="domain" description="Glycosyl transferase family 1" evidence="3">
    <location>
        <begin position="199"/>
        <end position="331"/>
    </location>
</feature>
<evidence type="ECO:0000256" key="1">
    <source>
        <dbReference type="ARBA" id="ARBA00022676"/>
    </source>
</evidence>
<dbReference type="Gene3D" id="3.40.50.2000">
    <property type="entry name" value="Glycogen Phosphorylase B"/>
    <property type="match status" value="2"/>
</dbReference>
<sequence length="366" mass="39788">MVCHEWLAVLGGSDKVAAELAGVAEADVVYTFAVDAGCVDELGFDAPVVTWRLGRWAGRSRRFTLLLPIMPIVWWALDLGHADLVVTSSHSCVNSIRTPAARRVSYCHTPMRYAWDWRLERERMPRPLRPLMPIGAAAFRRLDRRWSSRVDTYIANSSFVAGRIAAAYGRADAVVIPPPIDVAAPEPGRVVDADVVPDVRYFVTAGRWVPYKRFDLAIEAAVLAERTLVVAGGGPDAARLRLAAGPTVRFVDEPDDSTLWALLGAADAFLFCGVEDFGMLPVEAQATGTPVVARDEGGALDSVIDGESGTLVHGDDPLRWAEVLRAFDPDRFDAERIRAHAASFGSDVFRRRVGAVVAGRPVETTG</sequence>
<keyword evidence="6" id="KW-1185">Reference proteome</keyword>
<dbReference type="GO" id="GO:0016757">
    <property type="term" value="F:glycosyltransferase activity"/>
    <property type="evidence" value="ECO:0007669"/>
    <property type="project" value="UniProtKB-KW"/>
</dbReference>
<dbReference type="SUPFAM" id="SSF53756">
    <property type="entry name" value="UDP-Glycosyltransferase/glycogen phosphorylase"/>
    <property type="match status" value="1"/>
</dbReference>
<dbReference type="AlphaFoldDB" id="A0A4R7HZD0"/>